<gene>
    <name evidence="2" type="ORF">JAAARDRAFT_122430</name>
</gene>
<accession>A0A067Q9K1</accession>
<sequence>MPTTPTRLSAVFDKSLFVADPRSVRRLDQDIPEVSITREKSMDIDELTSSPLHVEPYPARKPSMDAATNLDSPARRHVEGVYDRFLMATSGVKRVGRGYQSDNNKPMLNVPEPASAVAGKRHQPSLFHSTRRPMPPPVSSEDWRKSVSVDELGMITNSGLASPDGQGEQGNNTMRIMRRALKAIVPGKVATRA</sequence>
<organism evidence="2 3">
    <name type="scientific">Jaapia argillacea MUCL 33604</name>
    <dbReference type="NCBI Taxonomy" id="933084"/>
    <lineage>
        <taxon>Eukaryota</taxon>
        <taxon>Fungi</taxon>
        <taxon>Dikarya</taxon>
        <taxon>Basidiomycota</taxon>
        <taxon>Agaricomycotina</taxon>
        <taxon>Agaricomycetes</taxon>
        <taxon>Agaricomycetidae</taxon>
        <taxon>Jaapiales</taxon>
        <taxon>Jaapiaceae</taxon>
        <taxon>Jaapia</taxon>
    </lineage>
</organism>
<dbReference type="AlphaFoldDB" id="A0A067Q9K1"/>
<name>A0A067Q9K1_9AGAM</name>
<dbReference type="Proteomes" id="UP000027265">
    <property type="component" value="Unassembled WGS sequence"/>
</dbReference>
<evidence type="ECO:0000313" key="2">
    <source>
        <dbReference type="EMBL" id="KDQ62835.1"/>
    </source>
</evidence>
<dbReference type="InParanoid" id="A0A067Q9K1"/>
<protein>
    <submittedName>
        <fullName evidence="2">Uncharacterized protein</fullName>
    </submittedName>
</protein>
<reference evidence="3" key="1">
    <citation type="journal article" date="2014" name="Proc. Natl. Acad. Sci. U.S.A.">
        <title>Extensive sampling of basidiomycete genomes demonstrates inadequacy of the white-rot/brown-rot paradigm for wood decay fungi.</title>
        <authorList>
            <person name="Riley R."/>
            <person name="Salamov A.A."/>
            <person name="Brown D.W."/>
            <person name="Nagy L.G."/>
            <person name="Floudas D."/>
            <person name="Held B.W."/>
            <person name="Levasseur A."/>
            <person name="Lombard V."/>
            <person name="Morin E."/>
            <person name="Otillar R."/>
            <person name="Lindquist E.A."/>
            <person name="Sun H."/>
            <person name="LaButti K.M."/>
            <person name="Schmutz J."/>
            <person name="Jabbour D."/>
            <person name="Luo H."/>
            <person name="Baker S.E."/>
            <person name="Pisabarro A.G."/>
            <person name="Walton J.D."/>
            <person name="Blanchette R.A."/>
            <person name="Henrissat B."/>
            <person name="Martin F."/>
            <person name="Cullen D."/>
            <person name="Hibbett D.S."/>
            <person name="Grigoriev I.V."/>
        </authorList>
    </citation>
    <scope>NUCLEOTIDE SEQUENCE [LARGE SCALE GENOMIC DNA]</scope>
    <source>
        <strain evidence="3">MUCL 33604</strain>
    </source>
</reference>
<dbReference type="STRING" id="933084.A0A067Q9K1"/>
<dbReference type="EMBL" id="KL197711">
    <property type="protein sequence ID" value="KDQ62835.1"/>
    <property type="molecule type" value="Genomic_DNA"/>
</dbReference>
<keyword evidence="3" id="KW-1185">Reference proteome</keyword>
<evidence type="ECO:0000313" key="3">
    <source>
        <dbReference type="Proteomes" id="UP000027265"/>
    </source>
</evidence>
<dbReference type="OrthoDB" id="68483at2759"/>
<feature type="region of interest" description="Disordered" evidence="1">
    <location>
        <begin position="116"/>
        <end position="143"/>
    </location>
</feature>
<dbReference type="HOGENOM" id="CLU_1450936_0_0_1"/>
<proteinExistence type="predicted"/>
<evidence type="ECO:0000256" key="1">
    <source>
        <dbReference type="SAM" id="MobiDB-lite"/>
    </source>
</evidence>